<accession>A0A0A9DDF6</accession>
<dbReference type="EMBL" id="GBRH01214240">
    <property type="protein sequence ID" value="JAD83655.1"/>
    <property type="molecule type" value="Transcribed_RNA"/>
</dbReference>
<reference evidence="1" key="2">
    <citation type="journal article" date="2015" name="Data Brief">
        <title>Shoot transcriptome of the giant reed, Arundo donax.</title>
        <authorList>
            <person name="Barrero R.A."/>
            <person name="Guerrero F.D."/>
            <person name="Moolhuijzen P."/>
            <person name="Goolsby J.A."/>
            <person name="Tidwell J."/>
            <person name="Bellgard S.E."/>
            <person name="Bellgard M.I."/>
        </authorList>
    </citation>
    <scope>NUCLEOTIDE SEQUENCE</scope>
    <source>
        <tissue evidence="1">Shoot tissue taken approximately 20 cm above the soil surface</tissue>
    </source>
</reference>
<proteinExistence type="predicted"/>
<evidence type="ECO:0000313" key="1">
    <source>
        <dbReference type="EMBL" id="JAD83655.1"/>
    </source>
</evidence>
<organism evidence="1">
    <name type="scientific">Arundo donax</name>
    <name type="common">Giant reed</name>
    <name type="synonym">Donax arundinaceus</name>
    <dbReference type="NCBI Taxonomy" id="35708"/>
    <lineage>
        <taxon>Eukaryota</taxon>
        <taxon>Viridiplantae</taxon>
        <taxon>Streptophyta</taxon>
        <taxon>Embryophyta</taxon>
        <taxon>Tracheophyta</taxon>
        <taxon>Spermatophyta</taxon>
        <taxon>Magnoliopsida</taxon>
        <taxon>Liliopsida</taxon>
        <taxon>Poales</taxon>
        <taxon>Poaceae</taxon>
        <taxon>PACMAD clade</taxon>
        <taxon>Arundinoideae</taxon>
        <taxon>Arundineae</taxon>
        <taxon>Arundo</taxon>
    </lineage>
</organism>
<reference evidence="1" key="1">
    <citation type="submission" date="2014-09" db="EMBL/GenBank/DDBJ databases">
        <authorList>
            <person name="Magalhaes I.L.F."/>
            <person name="Oliveira U."/>
            <person name="Santos F.R."/>
            <person name="Vidigal T.H.D.A."/>
            <person name="Brescovit A.D."/>
            <person name="Santos A.J."/>
        </authorList>
    </citation>
    <scope>NUCLEOTIDE SEQUENCE</scope>
    <source>
        <tissue evidence="1">Shoot tissue taken approximately 20 cm above the soil surface</tissue>
    </source>
</reference>
<sequence length="68" mass="8106">MVRGYNQDCYLNYLVLSKLMEEISQALVWFHSPYQPNHLQVRVHLILKTTQINVQHQTVTARWKIPLT</sequence>
<dbReference type="AlphaFoldDB" id="A0A0A9DDF6"/>
<protein>
    <submittedName>
        <fullName evidence="1">Uncharacterized protein</fullName>
    </submittedName>
</protein>
<name>A0A0A9DDF6_ARUDO</name>